<organism evidence="2 3">
    <name type="scientific">Onchocerca volvulus</name>
    <dbReference type="NCBI Taxonomy" id="6282"/>
    <lineage>
        <taxon>Eukaryota</taxon>
        <taxon>Metazoa</taxon>
        <taxon>Ecdysozoa</taxon>
        <taxon>Nematoda</taxon>
        <taxon>Chromadorea</taxon>
        <taxon>Rhabditida</taxon>
        <taxon>Spirurina</taxon>
        <taxon>Spiruromorpha</taxon>
        <taxon>Filarioidea</taxon>
        <taxon>Onchocercidae</taxon>
        <taxon>Onchocerca</taxon>
    </lineage>
</organism>
<dbReference type="PROSITE" id="PS50202">
    <property type="entry name" value="MSP"/>
    <property type="match status" value="1"/>
</dbReference>
<dbReference type="EMBL" id="CMVM020000391">
    <property type="status" value="NOT_ANNOTATED_CDS"/>
    <property type="molecule type" value="Genomic_DNA"/>
</dbReference>
<dbReference type="OMA" id="EIIIYAH"/>
<reference evidence="3" key="1">
    <citation type="submission" date="2013-10" db="EMBL/GenBank/DDBJ databases">
        <title>Genome sequencing of Onchocerca volvulus.</title>
        <authorList>
            <person name="Cotton J."/>
            <person name="Tsai J."/>
            <person name="Stanley E."/>
            <person name="Tracey A."/>
            <person name="Holroyd N."/>
            <person name="Lustigman S."/>
            <person name="Berriman M."/>
        </authorList>
    </citation>
    <scope>NUCLEOTIDE SEQUENCE</scope>
</reference>
<accession>A0A8R1XQZ1</accession>
<evidence type="ECO:0000313" key="2">
    <source>
        <dbReference type="EnsemblMetazoa" id="OVOC12043.1"/>
    </source>
</evidence>
<dbReference type="Proteomes" id="UP000024404">
    <property type="component" value="Unassembled WGS sequence"/>
</dbReference>
<dbReference type="InterPro" id="IPR051774">
    <property type="entry name" value="Sperm-specific_class_P"/>
</dbReference>
<name>A0A8R1XQZ1_ONCVO</name>
<dbReference type="AlphaFoldDB" id="A0A8R1XQZ1"/>
<proteinExistence type="predicted"/>
<dbReference type="Gene3D" id="2.60.40.10">
    <property type="entry name" value="Immunoglobulins"/>
    <property type="match status" value="1"/>
</dbReference>
<protein>
    <submittedName>
        <fullName evidence="2">MSP domain-containing protein</fullName>
    </submittedName>
</protein>
<dbReference type="PANTHER" id="PTHR22947:SF3">
    <property type="entry name" value="MSP DOMAIN-CONTAINING PROTEIN-RELATED"/>
    <property type="match status" value="1"/>
</dbReference>
<dbReference type="PANTHER" id="PTHR22947">
    <property type="entry name" value="MAJOR SPERM PROTEIN"/>
    <property type="match status" value="1"/>
</dbReference>
<dbReference type="InterPro" id="IPR008962">
    <property type="entry name" value="PapD-like_sf"/>
</dbReference>
<feature type="domain" description="MSP" evidence="1">
    <location>
        <begin position="1"/>
        <end position="107"/>
    </location>
</feature>
<dbReference type="EnsemblMetazoa" id="OVOC12043.1">
    <property type="protein sequence ID" value="OVOC12043.1"/>
    <property type="gene ID" value="WBGene00248852"/>
</dbReference>
<evidence type="ECO:0000313" key="3">
    <source>
        <dbReference type="Proteomes" id="UP000024404"/>
    </source>
</evidence>
<dbReference type="SUPFAM" id="SSF49354">
    <property type="entry name" value="PapD-like"/>
    <property type="match status" value="1"/>
</dbReference>
<reference evidence="2" key="2">
    <citation type="submission" date="2022-06" db="UniProtKB">
        <authorList>
            <consortium name="EnsemblMetazoa"/>
        </authorList>
    </citation>
    <scope>IDENTIFICATION</scope>
</reference>
<dbReference type="InterPro" id="IPR013783">
    <property type="entry name" value="Ig-like_fold"/>
</dbReference>
<dbReference type="InterPro" id="IPR000535">
    <property type="entry name" value="MSP_dom"/>
</dbReference>
<dbReference type="Pfam" id="PF00635">
    <property type="entry name" value="Motile_Sperm"/>
    <property type="match status" value="1"/>
</dbReference>
<sequence>MLTVQPRAVQICASGGKCVHKLVNTSLARLAFKIKSTNNEVYRFKPVYGFIEPQSSYPVVIQKLLGDVREDIFIIQYAEVTADCIDPKAPFKINAIQGEVIVYAHSV</sequence>
<evidence type="ECO:0000259" key="1">
    <source>
        <dbReference type="PROSITE" id="PS50202"/>
    </source>
</evidence>
<keyword evidence="3" id="KW-1185">Reference proteome</keyword>